<organism evidence="2 3">
    <name type="scientific">Cyclostephanos tholiformis</name>
    <dbReference type="NCBI Taxonomy" id="382380"/>
    <lineage>
        <taxon>Eukaryota</taxon>
        <taxon>Sar</taxon>
        <taxon>Stramenopiles</taxon>
        <taxon>Ochrophyta</taxon>
        <taxon>Bacillariophyta</taxon>
        <taxon>Coscinodiscophyceae</taxon>
        <taxon>Thalassiosirophycidae</taxon>
        <taxon>Stephanodiscales</taxon>
        <taxon>Stephanodiscaceae</taxon>
        <taxon>Cyclostephanos</taxon>
    </lineage>
</organism>
<dbReference type="PROSITE" id="PS51184">
    <property type="entry name" value="JMJC"/>
    <property type="match status" value="1"/>
</dbReference>
<dbReference type="PANTHER" id="PTHR12461">
    <property type="entry name" value="HYPOXIA-INDUCIBLE FACTOR 1 ALPHA INHIBITOR-RELATED"/>
    <property type="match status" value="1"/>
</dbReference>
<dbReference type="SUPFAM" id="SSF51197">
    <property type="entry name" value="Clavaminate synthase-like"/>
    <property type="match status" value="1"/>
</dbReference>
<evidence type="ECO:0000313" key="3">
    <source>
        <dbReference type="Proteomes" id="UP001530377"/>
    </source>
</evidence>
<dbReference type="Gene3D" id="2.60.120.650">
    <property type="entry name" value="Cupin"/>
    <property type="match status" value="1"/>
</dbReference>
<dbReference type="Pfam" id="PF13621">
    <property type="entry name" value="Cupin_8"/>
    <property type="match status" value="1"/>
</dbReference>
<dbReference type="SMART" id="SM00558">
    <property type="entry name" value="JmjC"/>
    <property type="match status" value="1"/>
</dbReference>
<reference evidence="2 3" key="1">
    <citation type="submission" date="2024-10" db="EMBL/GenBank/DDBJ databases">
        <title>Updated reference genomes for cyclostephanoid diatoms.</title>
        <authorList>
            <person name="Roberts W.R."/>
            <person name="Alverson A.J."/>
        </authorList>
    </citation>
    <scope>NUCLEOTIDE SEQUENCE [LARGE SCALE GENOMIC DNA]</scope>
    <source>
        <strain evidence="2 3">AJA228-03</strain>
    </source>
</reference>
<proteinExistence type="predicted"/>
<feature type="domain" description="JmjC" evidence="1">
    <location>
        <begin position="191"/>
        <end position="363"/>
    </location>
</feature>
<dbReference type="InterPro" id="IPR041667">
    <property type="entry name" value="Cupin_8"/>
</dbReference>
<sequence>MDGQRSQEMVTDADYILANNVAGNMASPLFNIARSINASQRRAQNLSHHQWSFSSSSSAISFISKPKFQIPCYGGQSLPTPESAISNALRNQNNIANIMRPSFNSKTPLLLRNLLGTCDAIYFWRSLEYWRVAVGEETPVEVEIGKGYNNSNRVTVMFGDYLNYLAMNMETESEECLLRSKRHEGKEPDVQHQRTNRDVAYLAQNELFHHVRNDIPIPSFCEDGKYNIGDGKLYHTMLWMGPRDTVSPLHFDPLDNILMQVVGWKRVLLFSPDDQCHGLKDGGEEGLRRTSSWHYAGVDGNQYNTSAVDVENPDHARFPNYKLLGPMPYECVLGPGDGLYIPKRWWHHVRSLEMSVSANVWWR</sequence>
<comment type="caution">
    <text evidence="2">The sequence shown here is derived from an EMBL/GenBank/DDBJ whole genome shotgun (WGS) entry which is preliminary data.</text>
</comment>
<evidence type="ECO:0000313" key="2">
    <source>
        <dbReference type="EMBL" id="KAL3811999.1"/>
    </source>
</evidence>
<protein>
    <recommendedName>
        <fullName evidence="1">JmjC domain-containing protein</fullName>
    </recommendedName>
</protein>
<dbReference type="AlphaFoldDB" id="A0ABD3RGB5"/>
<gene>
    <name evidence="2" type="ORF">ACHAXA_009617</name>
</gene>
<keyword evidence="3" id="KW-1185">Reference proteome</keyword>
<dbReference type="EMBL" id="JALLPB020000223">
    <property type="protein sequence ID" value="KAL3811999.1"/>
    <property type="molecule type" value="Genomic_DNA"/>
</dbReference>
<dbReference type="PANTHER" id="PTHR12461:SF105">
    <property type="entry name" value="HYPOXIA-INDUCIBLE FACTOR 1-ALPHA INHIBITOR"/>
    <property type="match status" value="1"/>
</dbReference>
<dbReference type="Proteomes" id="UP001530377">
    <property type="component" value="Unassembled WGS sequence"/>
</dbReference>
<dbReference type="InterPro" id="IPR003347">
    <property type="entry name" value="JmjC_dom"/>
</dbReference>
<accession>A0ABD3RGB5</accession>
<evidence type="ECO:0000259" key="1">
    <source>
        <dbReference type="PROSITE" id="PS51184"/>
    </source>
</evidence>
<name>A0ABD3RGB5_9STRA</name>